<sequence>MKTKDFVFKYVTSTWSLVIYFAIFGVIFALAILLRLEFLEKHNFLMLSKLIKNEKTNNEENNEIPLVNITSLDASYLIFEKIYNKQLNCWKELKENQTENKICEDYCRIENCEQTIKSYCPDSTWLFNQGYCIKIFNEKSSWKMAKITCSSFNSSLIEINSSPQSLDILISRLKINQGVYFIGPKSSNNKANWFWKGPEKIKNWAPSEKYVESEKCSELIISNDKGFFGKYDDFNCDVSERKFICQKKIDSIDLKIDEFIYEYYTHQEFKDDDLDDILNDLEELTRKKSFIKSNSQIENLYLIVNRIGNLRSLSIENYEIILKIFDNILNADSYFFQLKSKLVKSILLSLEKVVKKTASLIKQNYTYSSNNFIVKIGDYPLIDRDNPNNFNYMPITQEFYKIYEVKETNLASVNIKSRILIKNMKKINIETSFFPSELDTLVNSVRTRISTIYFKNSKLFINNNSDTSSALTTPIISLSMYSLTNMTRAFTRNSIEYQVNLKLDESIDKNSLKCVAWKLSVDNLGYWSTEGCRYMFYDPVRHNHKCSCNQSNNFALLYAIEFWISKTITHIGLLFSSIGLIATLFTYLIEEKEKKQVEHKALIYLAYSLLMSNLMFILVSVVTPDLNVNCCIAFGVFLHYFLLASFLLMLVISMIQYLIFVNLLDNFIEHFLTKSKVLCFGVPILIPLVILCVDPSLYINESQSVCWLKGTTLIITFIGPLVSMTCLNFGFFVSIIVNLLHGDIQLKTINLSKNQIGISFLSFFLTTSTWLIAMNILFEYDLKIVSEIIFCILNTLQGLILFVFHVLLSKPKRDHWKNILKSQYFLDNFETRSFMRKKFGFIPIKKQNETIKMDLVKEKELQNPSGSHYYEELMNFQFKNKKIIRMNSNKTNNEPIPITYSRHFFTDDVAIRIDKLKQSLNRIKDLNNKFTITNNTNTSLQISGLPKIF</sequence>
<name>A0A813THL3_9BILA</name>
<dbReference type="SUPFAM" id="SSF56436">
    <property type="entry name" value="C-type lectin-like"/>
    <property type="match status" value="1"/>
</dbReference>
<dbReference type="Pfam" id="PF00059">
    <property type="entry name" value="Lectin_C"/>
    <property type="match status" value="1"/>
</dbReference>
<dbReference type="Gene3D" id="1.20.1070.10">
    <property type="entry name" value="Rhodopsin 7-helix transmembrane proteins"/>
    <property type="match status" value="1"/>
</dbReference>
<dbReference type="InterPro" id="IPR001304">
    <property type="entry name" value="C-type_lectin-like"/>
</dbReference>
<comment type="caution">
    <text evidence="10">The sequence shown here is derived from an EMBL/GenBank/DDBJ whole genome shotgun (WGS) entry which is preliminary data.</text>
</comment>
<feature type="transmembrane region" description="Helical" evidence="6">
    <location>
        <begin position="568"/>
        <end position="589"/>
    </location>
</feature>
<dbReference type="Proteomes" id="UP000663879">
    <property type="component" value="Unassembled WGS sequence"/>
</dbReference>
<accession>A0A813THL3</accession>
<protein>
    <submittedName>
        <fullName evidence="10">Uncharacterized protein</fullName>
    </submittedName>
</protein>
<gene>
    <name evidence="10" type="ORF">OXX778_LOCUS6841</name>
</gene>
<feature type="transmembrane region" description="Helical" evidence="6">
    <location>
        <begin position="601"/>
        <end position="621"/>
    </location>
</feature>
<keyword evidence="3 6" id="KW-1133">Transmembrane helix</keyword>
<evidence type="ECO:0000313" key="11">
    <source>
        <dbReference type="Proteomes" id="UP000663879"/>
    </source>
</evidence>
<evidence type="ECO:0000256" key="3">
    <source>
        <dbReference type="ARBA" id="ARBA00022989"/>
    </source>
</evidence>
<feature type="domain" description="C-type lectin" evidence="7">
    <location>
        <begin position="128"/>
        <end position="237"/>
    </location>
</feature>
<evidence type="ECO:0000259" key="9">
    <source>
        <dbReference type="PROSITE" id="PS50261"/>
    </source>
</evidence>
<comment type="subcellular location">
    <subcellularLocation>
        <location evidence="1">Membrane</location>
        <topology evidence="1">Multi-pass membrane protein</topology>
    </subcellularLocation>
</comment>
<dbReference type="CDD" id="cd00037">
    <property type="entry name" value="CLECT"/>
    <property type="match status" value="1"/>
</dbReference>
<keyword evidence="2 6" id="KW-0812">Transmembrane</keyword>
<evidence type="ECO:0000256" key="5">
    <source>
        <dbReference type="ARBA" id="ARBA00023157"/>
    </source>
</evidence>
<evidence type="ECO:0000259" key="7">
    <source>
        <dbReference type="PROSITE" id="PS50041"/>
    </source>
</evidence>
<feature type="transmembrane region" description="Helical" evidence="6">
    <location>
        <begin position="758"/>
        <end position="778"/>
    </location>
</feature>
<dbReference type="GO" id="GO:0004888">
    <property type="term" value="F:transmembrane signaling receptor activity"/>
    <property type="evidence" value="ECO:0007669"/>
    <property type="project" value="InterPro"/>
</dbReference>
<feature type="transmembrane region" description="Helical" evidence="6">
    <location>
        <begin position="641"/>
        <end position="665"/>
    </location>
</feature>
<evidence type="ECO:0000313" key="10">
    <source>
        <dbReference type="EMBL" id="CAF0808372.1"/>
    </source>
</evidence>
<feature type="transmembrane region" description="Helical" evidence="6">
    <location>
        <begin position="677"/>
        <end position="699"/>
    </location>
</feature>
<proteinExistence type="predicted"/>
<evidence type="ECO:0000256" key="2">
    <source>
        <dbReference type="ARBA" id="ARBA00022692"/>
    </source>
</evidence>
<feature type="transmembrane region" description="Helical" evidence="6">
    <location>
        <begin position="711"/>
        <end position="737"/>
    </location>
</feature>
<feature type="transmembrane region" description="Helical" evidence="6">
    <location>
        <begin position="784"/>
        <end position="808"/>
    </location>
</feature>
<feature type="domain" description="GAIN-B" evidence="8">
    <location>
        <begin position="407"/>
        <end position="564"/>
    </location>
</feature>
<reference evidence="10" key="1">
    <citation type="submission" date="2021-02" db="EMBL/GenBank/DDBJ databases">
        <authorList>
            <person name="Nowell W R."/>
        </authorList>
    </citation>
    <scope>NUCLEOTIDE SEQUENCE</scope>
    <source>
        <strain evidence="10">Ploen Becks lab</strain>
    </source>
</reference>
<dbReference type="InterPro" id="IPR057244">
    <property type="entry name" value="GAIN_B"/>
</dbReference>
<keyword evidence="11" id="KW-1185">Reference proteome</keyword>
<dbReference type="GO" id="GO:0007166">
    <property type="term" value="P:cell surface receptor signaling pathway"/>
    <property type="evidence" value="ECO:0007669"/>
    <property type="project" value="InterPro"/>
</dbReference>
<dbReference type="PANTHER" id="PTHR45692">
    <property type="entry name" value="G_PROTEIN_RECEP_F2_4 DOMAIN-CONTAINING PROTEIN"/>
    <property type="match status" value="1"/>
</dbReference>
<dbReference type="GO" id="GO:0016020">
    <property type="term" value="C:membrane"/>
    <property type="evidence" value="ECO:0007669"/>
    <property type="project" value="UniProtKB-SubCell"/>
</dbReference>
<dbReference type="PROSITE" id="PS50261">
    <property type="entry name" value="G_PROTEIN_RECEP_F2_4"/>
    <property type="match status" value="1"/>
</dbReference>
<organism evidence="10 11">
    <name type="scientific">Brachionus calyciflorus</name>
    <dbReference type="NCBI Taxonomy" id="104777"/>
    <lineage>
        <taxon>Eukaryota</taxon>
        <taxon>Metazoa</taxon>
        <taxon>Spiralia</taxon>
        <taxon>Gnathifera</taxon>
        <taxon>Rotifera</taxon>
        <taxon>Eurotatoria</taxon>
        <taxon>Monogononta</taxon>
        <taxon>Pseudotrocha</taxon>
        <taxon>Ploima</taxon>
        <taxon>Brachionidae</taxon>
        <taxon>Brachionus</taxon>
    </lineage>
</organism>
<dbReference type="InterPro" id="IPR000203">
    <property type="entry name" value="GPS"/>
</dbReference>
<evidence type="ECO:0000256" key="6">
    <source>
        <dbReference type="SAM" id="Phobius"/>
    </source>
</evidence>
<dbReference type="InterPro" id="IPR016187">
    <property type="entry name" value="CTDL_fold"/>
</dbReference>
<dbReference type="InterPro" id="IPR016186">
    <property type="entry name" value="C-type_lectin-like/link_sf"/>
</dbReference>
<keyword evidence="4 6" id="KW-0472">Membrane</keyword>
<dbReference type="PANTHER" id="PTHR45692:SF1">
    <property type="entry name" value="G-PROTEIN COUPLED RECEPTORS FAMILY 2 PROFILE 2 DOMAIN-CONTAINING PROTEIN"/>
    <property type="match status" value="1"/>
</dbReference>
<dbReference type="InterPro" id="IPR017981">
    <property type="entry name" value="GPCR_2-like_7TM"/>
</dbReference>
<dbReference type="SMART" id="SM00034">
    <property type="entry name" value="CLECT"/>
    <property type="match status" value="1"/>
</dbReference>
<evidence type="ECO:0000256" key="1">
    <source>
        <dbReference type="ARBA" id="ARBA00004141"/>
    </source>
</evidence>
<feature type="transmembrane region" description="Helical" evidence="6">
    <location>
        <begin position="12"/>
        <end position="34"/>
    </location>
</feature>
<evidence type="ECO:0000259" key="8">
    <source>
        <dbReference type="PROSITE" id="PS50221"/>
    </source>
</evidence>
<dbReference type="PROSITE" id="PS50041">
    <property type="entry name" value="C_TYPE_LECTIN_2"/>
    <property type="match status" value="1"/>
</dbReference>
<evidence type="ECO:0000256" key="4">
    <source>
        <dbReference type="ARBA" id="ARBA00023136"/>
    </source>
</evidence>
<dbReference type="Gene3D" id="3.10.100.10">
    <property type="entry name" value="Mannose-Binding Protein A, subunit A"/>
    <property type="match status" value="1"/>
</dbReference>
<dbReference type="AlphaFoldDB" id="A0A813THL3"/>
<dbReference type="PROSITE" id="PS50221">
    <property type="entry name" value="GAIN_B"/>
    <property type="match status" value="1"/>
</dbReference>
<dbReference type="Pfam" id="PF01825">
    <property type="entry name" value="GPS"/>
    <property type="match status" value="1"/>
</dbReference>
<keyword evidence="5" id="KW-1015">Disulfide bond</keyword>
<dbReference type="EMBL" id="CAJNOC010000836">
    <property type="protein sequence ID" value="CAF0808372.1"/>
    <property type="molecule type" value="Genomic_DNA"/>
</dbReference>
<dbReference type="OrthoDB" id="10037534at2759"/>
<feature type="domain" description="G-protein coupled receptors family 2 profile 2" evidence="9">
    <location>
        <begin position="565"/>
        <end position="809"/>
    </location>
</feature>